<reference evidence="6" key="1">
    <citation type="submission" date="2020-04" db="EMBL/GenBank/DDBJ databases">
        <authorList>
            <person name="Alioto T."/>
            <person name="Alioto T."/>
            <person name="Gomez Garrido J."/>
        </authorList>
    </citation>
    <scope>NUCLEOTIDE SEQUENCE</scope>
    <source>
        <strain evidence="6">A484AB</strain>
    </source>
</reference>
<feature type="coiled-coil region" evidence="4">
    <location>
        <begin position="338"/>
        <end position="388"/>
    </location>
</feature>
<dbReference type="GO" id="GO:0003676">
    <property type="term" value="F:nucleic acid binding"/>
    <property type="evidence" value="ECO:0007669"/>
    <property type="project" value="InterPro"/>
</dbReference>
<evidence type="ECO:0000313" key="6">
    <source>
        <dbReference type="EMBL" id="CAB4008809.1"/>
    </source>
</evidence>
<dbReference type="InterPro" id="IPR013083">
    <property type="entry name" value="Znf_RING/FYVE/PHD"/>
</dbReference>
<dbReference type="InterPro" id="IPR012337">
    <property type="entry name" value="RNaseH-like_sf"/>
</dbReference>
<keyword evidence="4" id="KW-0175">Coiled coil</keyword>
<dbReference type="GO" id="GO:0015074">
    <property type="term" value="P:DNA integration"/>
    <property type="evidence" value="ECO:0007669"/>
    <property type="project" value="InterPro"/>
</dbReference>
<dbReference type="InterPro" id="IPR019787">
    <property type="entry name" value="Znf_PHD-finger"/>
</dbReference>
<dbReference type="InterPro" id="IPR036397">
    <property type="entry name" value="RNaseH_sf"/>
</dbReference>
<dbReference type="InterPro" id="IPR038765">
    <property type="entry name" value="Papain-like_cys_pep_sf"/>
</dbReference>
<comment type="caution">
    <text evidence="6">The sequence shown here is derived from an EMBL/GenBank/DDBJ whole genome shotgun (WGS) entry which is preliminary data.</text>
</comment>
<dbReference type="SMART" id="SM00249">
    <property type="entry name" value="PHD"/>
    <property type="match status" value="1"/>
</dbReference>
<dbReference type="InterPro" id="IPR011011">
    <property type="entry name" value="Znf_FYVE_PHD"/>
</dbReference>
<gene>
    <name evidence="6" type="ORF">PACLA_8A023485</name>
</gene>
<accession>A0A6S7HWB2</accession>
<name>A0A6S7HWB2_PARCT</name>
<dbReference type="InterPro" id="IPR001965">
    <property type="entry name" value="Znf_PHD"/>
</dbReference>
<keyword evidence="1" id="KW-0479">Metal-binding</keyword>
<keyword evidence="3" id="KW-0862">Zinc</keyword>
<dbReference type="PROSITE" id="PS50016">
    <property type="entry name" value="ZF_PHD_2"/>
    <property type="match status" value="1"/>
</dbReference>
<dbReference type="OrthoDB" id="6764844at2759"/>
<dbReference type="EMBL" id="CACRXK020006235">
    <property type="protein sequence ID" value="CAB4008809.1"/>
    <property type="molecule type" value="Genomic_DNA"/>
</dbReference>
<evidence type="ECO:0000313" key="7">
    <source>
        <dbReference type="Proteomes" id="UP001152795"/>
    </source>
</evidence>
<dbReference type="PANTHER" id="PTHR37984">
    <property type="entry name" value="PROTEIN CBG26694"/>
    <property type="match status" value="1"/>
</dbReference>
<dbReference type="Gene3D" id="3.30.40.10">
    <property type="entry name" value="Zinc/RING finger domain, C3HC4 (zinc finger)"/>
    <property type="match status" value="1"/>
</dbReference>
<dbReference type="PROSITE" id="PS50994">
    <property type="entry name" value="INTEGRASE"/>
    <property type="match status" value="1"/>
</dbReference>
<keyword evidence="2" id="KW-0863">Zinc-finger</keyword>
<dbReference type="Pfam" id="PF00628">
    <property type="entry name" value="PHD"/>
    <property type="match status" value="1"/>
</dbReference>
<dbReference type="FunFam" id="1.10.340.70:FF:000001">
    <property type="entry name" value="Retrovirus-related Pol polyprotein from transposon gypsy-like Protein"/>
    <property type="match status" value="1"/>
</dbReference>
<evidence type="ECO:0000256" key="2">
    <source>
        <dbReference type="ARBA" id="ARBA00022771"/>
    </source>
</evidence>
<dbReference type="Gene3D" id="1.10.340.70">
    <property type="match status" value="1"/>
</dbReference>
<keyword evidence="7" id="KW-1185">Reference proteome</keyword>
<feature type="region of interest" description="Disordered" evidence="5">
    <location>
        <begin position="493"/>
        <end position="526"/>
    </location>
</feature>
<evidence type="ECO:0000256" key="3">
    <source>
        <dbReference type="ARBA" id="ARBA00022833"/>
    </source>
</evidence>
<dbReference type="Proteomes" id="UP001152795">
    <property type="component" value="Unassembled WGS sequence"/>
</dbReference>
<dbReference type="FunFam" id="3.30.420.10:FF:000032">
    <property type="entry name" value="Retrovirus-related Pol polyprotein from transposon 297-like Protein"/>
    <property type="match status" value="1"/>
</dbReference>
<dbReference type="InterPro" id="IPR050951">
    <property type="entry name" value="Retrovirus_Pol_polyprotein"/>
</dbReference>
<evidence type="ECO:0000256" key="5">
    <source>
        <dbReference type="SAM" id="MobiDB-lite"/>
    </source>
</evidence>
<evidence type="ECO:0000256" key="4">
    <source>
        <dbReference type="SAM" id="Coils"/>
    </source>
</evidence>
<sequence length="776" mass="88616">MPALISEQNTDCASEPSNSELVVEQEEATVKKATVPRDVRLGQYKSQCEDLIYYLQTNKCRPGLSKKEIRNIKNKAVTHKFNSTNNELIYVGQKKDLKKRVVTELEEIKDILNQYHSNPMGGHSGINNTLAKISQYYTWHGMKADVTEYCQTCDRCQRFEKIKTQAPELKSIKVNEPMELVGMDLIGPLPTTLEGFKYVLTFTDYFTKFVDFFPLKEKAAAGIARCIQTFVCRWGAPCRLLSDQGRKFVANVNNVVCEKLNIKRSVTSAYHPQTNGLDERTNQTLKVRLSKLVNEHQNNWDQFLEEVAFSIRTQKQGSTKYSPFFLMFGRHPRTPMEMENTEEDHAILEEQLNDDDLEQMVMARVSKMANINEKVQENVDKAQKKQQKEFGERKSKGVKVFEHHVGDLVLRKVMKNVSRKGGKMEALWTGPYRVAEIDNHQRATLQNIESGQPLNVKVPYCQLRPHKTSDLHEELCESEELSRVAECSNSTTYDCENDQAPSDDVSHSMKVESPSQSPPSTATSVKECEDDIVILSSTGPKQRKTGLLPVKPAYLEKNIASLTKTIRKDGKWLSDEHINHAQALLANQCAHIDGFQAVSVFCPEGCQNVGTPKKEFIQIMNVTGDHWTTVSKLKFLKQMAYMVQPTSQNITLWWGDIQKQKGSDDCGLFAIAVATCLAFGILPEECLWEQDVMRSHLCKCFEQGFMSPFPVSSTKRAHIGYRRMEDVEVYCHCKQPYTKKVFMIECDGCLNWFHRKCEKIPKVVKKNIPFFCRNCK</sequence>
<feature type="region of interest" description="Disordered" evidence="5">
    <location>
        <begin position="1"/>
        <end position="20"/>
    </location>
</feature>
<dbReference type="Pfam" id="PF00665">
    <property type="entry name" value="rve"/>
    <property type="match status" value="1"/>
</dbReference>
<dbReference type="SUPFAM" id="SSF54001">
    <property type="entry name" value="Cysteine proteinases"/>
    <property type="match status" value="1"/>
</dbReference>
<protein>
    <submittedName>
        <fullName evidence="6">Gag-pol fusion</fullName>
    </submittedName>
</protein>
<dbReference type="InterPro" id="IPR001584">
    <property type="entry name" value="Integrase_cat-core"/>
</dbReference>
<dbReference type="Pfam" id="PF17921">
    <property type="entry name" value="Integrase_H2C2"/>
    <property type="match status" value="1"/>
</dbReference>
<dbReference type="GO" id="GO:0008270">
    <property type="term" value="F:zinc ion binding"/>
    <property type="evidence" value="ECO:0007669"/>
    <property type="project" value="UniProtKB-KW"/>
</dbReference>
<evidence type="ECO:0000256" key="1">
    <source>
        <dbReference type="ARBA" id="ARBA00022723"/>
    </source>
</evidence>
<proteinExistence type="predicted"/>
<organism evidence="6 7">
    <name type="scientific">Paramuricea clavata</name>
    <name type="common">Red gorgonian</name>
    <name type="synonym">Violescent sea-whip</name>
    <dbReference type="NCBI Taxonomy" id="317549"/>
    <lineage>
        <taxon>Eukaryota</taxon>
        <taxon>Metazoa</taxon>
        <taxon>Cnidaria</taxon>
        <taxon>Anthozoa</taxon>
        <taxon>Octocorallia</taxon>
        <taxon>Malacalcyonacea</taxon>
        <taxon>Plexauridae</taxon>
        <taxon>Paramuricea</taxon>
    </lineage>
</organism>
<dbReference type="SUPFAM" id="SSF53098">
    <property type="entry name" value="Ribonuclease H-like"/>
    <property type="match status" value="1"/>
</dbReference>
<dbReference type="PANTHER" id="PTHR37984:SF5">
    <property type="entry name" value="PROTEIN NYNRIN-LIKE"/>
    <property type="match status" value="1"/>
</dbReference>
<dbReference type="SUPFAM" id="SSF57903">
    <property type="entry name" value="FYVE/PHD zinc finger"/>
    <property type="match status" value="1"/>
</dbReference>
<dbReference type="Gene3D" id="3.30.420.10">
    <property type="entry name" value="Ribonuclease H-like superfamily/Ribonuclease H"/>
    <property type="match status" value="1"/>
</dbReference>
<dbReference type="AlphaFoldDB" id="A0A6S7HWB2"/>
<dbReference type="InterPro" id="IPR041588">
    <property type="entry name" value="Integrase_H2C2"/>
</dbReference>